<dbReference type="Proteomes" id="UP001496627">
    <property type="component" value="Unassembled WGS sequence"/>
</dbReference>
<reference evidence="1 2" key="1">
    <citation type="submission" date="2024-05" db="EMBL/GenBank/DDBJ databases">
        <title>Neorhizobium sp. Rsf11, a plant growth promoting and heavy metal resistant PAH-degrader.</title>
        <authorList>
            <person name="Golubev S.N."/>
            <person name="Muratova A.Y."/>
            <person name="Markelova M.I."/>
        </authorList>
    </citation>
    <scope>NUCLEOTIDE SEQUENCE [LARGE SCALE GENOMIC DNA]</scope>
    <source>
        <strain evidence="1 2">Rsf11</strain>
    </source>
</reference>
<organism evidence="1 2">
    <name type="scientific">Neorhizobium phenanthreniclasticum</name>
    <dbReference type="NCBI Taxonomy" id="3157917"/>
    <lineage>
        <taxon>Bacteria</taxon>
        <taxon>Pseudomonadati</taxon>
        <taxon>Pseudomonadota</taxon>
        <taxon>Alphaproteobacteria</taxon>
        <taxon>Hyphomicrobiales</taxon>
        <taxon>Rhizobiaceae</taxon>
        <taxon>Rhizobium/Agrobacterium group</taxon>
        <taxon>Neorhizobium</taxon>
    </lineage>
</organism>
<dbReference type="PANTHER" id="PTHR42850:SF4">
    <property type="entry name" value="ZINC-DEPENDENT ENDOPOLYPHOSPHATASE"/>
    <property type="match status" value="1"/>
</dbReference>
<comment type="caution">
    <text evidence="1">The sequence shown here is derived from an EMBL/GenBank/DDBJ whole genome shotgun (WGS) entry which is preliminary data.</text>
</comment>
<dbReference type="InterPro" id="IPR050126">
    <property type="entry name" value="Ap4A_hydrolase"/>
</dbReference>
<dbReference type="Gene3D" id="3.60.21.10">
    <property type="match status" value="1"/>
</dbReference>
<protein>
    <recommendedName>
        <fullName evidence="3">Calcineurin-like phosphoesterase domain-containing protein</fullName>
    </recommendedName>
</protein>
<evidence type="ECO:0000313" key="1">
    <source>
        <dbReference type="EMBL" id="MEQ1409217.1"/>
    </source>
</evidence>
<name>A0ABV0MBE1_9HYPH</name>
<evidence type="ECO:0008006" key="3">
    <source>
        <dbReference type="Google" id="ProtNLM"/>
    </source>
</evidence>
<keyword evidence="2" id="KW-1185">Reference proteome</keyword>
<dbReference type="PANTHER" id="PTHR42850">
    <property type="entry name" value="METALLOPHOSPHOESTERASE"/>
    <property type="match status" value="1"/>
</dbReference>
<proteinExistence type="predicted"/>
<evidence type="ECO:0000313" key="2">
    <source>
        <dbReference type="Proteomes" id="UP001496627"/>
    </source>
</evidence>
<accession>A0ABV0MBE1</accession>
<dbReference type="SUPFAM" id="SSF56300">
    <property type="entry name" value="Metallo-dependent phosphatases"/>
    <property type="match status" value="1"/>
</dbReference>
<sequence>MDLVIGELRKRPASRLILGNHEEVLLHFLDRPDKREIIFDHWMSNGGAATAASYGLDVERPHPRIEDAHETLIDLLMANPAHIEAVRTAAALIPEDDYVFVHAGLRPGVAIEKQTTKDLRTIRADFLESDFDFGPIVVHGHTVTTSRRPEIYDNRIALDTVAGASGGLSALGILDDGARFFLQASTGNVVSIAEPLDLRSDRALPWWSDSRRRPQSLAASLSAG</sequence>
<dbReference type="EMBL" id="JBEAAL010000038">
    <property type="protein sequence ID" value="MEQ1409217.1"/>
    <property type="molecule type" value="Genomic_DNA"/>
</dbReference>
<gene>
    <name evidence="1" type="ORF">ABK249_30370</name>
</gene>
<dbReference type="InterPro" id="IPR029052">
    <property type="entry name" value="Metallo-depent_PP-like"/>
</dbReference>
<dbReference type="RefSeq" id="WP_280107502.1">
    <property type="nucleotide sequence ID" value="NZ_JBEAAL010000038.1"/>
</dbReference>